<accession>A0AAN8R7X1</accession>
<dbReference type="InterPro" id="IPR036691">
    <property type="entry name" value="Endo/exonu/phosph_ase_sf"/>
</dbReference>
<dbReference type="PANTHER" id="PTHR41349">
    <property type="match status" value="1"/>
</dbReference>
<proteinExistence type="predicted"/>
<keyword evidence="1" id="KW-0732">Signal</keyword>
<feature type="signal peptide" evidence="1">
    <location>
        <begin position="1"/>
        <end position="24"/>
    </location>
</feature>
<dbReference type="Pfam" id="PF03372">
    <property type="entry name" value="Exo_endo_phos"/>
    <property type="match status" value="1"/>
</dbReference>
<keyword evidence="4" id="KW-1185">Reference proteome</keyword>
<sequence>MLFSSIFKTALSVLLISPLSFTHAIPTESTPSPEGSLSLISTAEALTFSYSTTDPARNNWIGIYHASGGGPIEEQYVSNSLAWAYVPNASGTVRVDVSNLEPGEYIAFFLAKDGYKWLASPIFVSIQPQGGEGFAFIVDSVTLHNARQGDDYTAKIAGLAKVGYAPTFEKISGDGWVQVSTAGVITGVPDRARDSVVTVRATIPVTGHSSTLNVKIPVRRSGSSALVPELKVMTFNLWWGGTYVNDYHNKQVKFIVSQNVDIIGLQEAHGGHVKRLADALGWYYWQPSASDLGIISRYPIVQVYGLVNASGGVRVALDGEAAQVNFWNMHLGYTPYGPYDFCFTNMSVATVLQREAQSGRTPQIVDTLAAMAPHIRDSRLATTFLVGDANAPSHLDWTPSMKTKNCGYSNVPWPTSIKPIEAGLIDSFRVANPDPLEVPGVTWSPLYPFHNGGSGQVEPQDRIDFIYHAGKVQVLESKAVVVGTPSVYGQHQENEWTSDHAVVVTTYRMF</sequence>
<evidence type="ECO:0000313" key="3">
    <source>
        <dbReference type="EMBL" id="KAK6330013.1"/>
    </source>
</evidence>
<reference evidence="3 4" key="1">
    <citation type="submission" date="2019-10" db="EMBL/GenBank/DDBJ databases">
        <authorList>
            <person name="Palmer J.M."/>
        </authorList>
    </citation>
    <scope>NUCLEOTIDE SEQUENCE [LARGE SCALE GENOMIC DNA]</scope>
    <source>
        <strain evidence="3 4">TWF718</strain>
    </source>
</reference>
<organism evidence="3 4">
    <name type="scientific">Orbilia javanica</name>
    <dbReference type="NCBI Taxonomy" id="47235"/>
    <lineage>
        <taxon>Eukaryota</taxon>
        <taxon>Fungi</taxon>
        <taxon>Dikarya</taxon>
        <taxon>Ascomycota</taxon>
        <taxon>Pezizomycotina</taxon>
        <taxon>Orbiliomycetes</taxon>
        <taxon>Orbiliales</taxon>
        <taxon>Orbiliaceae</taxon>
        <taxon>Orbilia</taxon>
    </lineage>
</organism>
<feature type="domain" description="Endonuclease/exonuclease/phosphatase" evidence="2">
    <location>
        <begin position="233"/>
        <end position="500"/>
    </location>
</feature>
<evidence type="ECO:0000313" key="4">
    <source>
        <dbReference type="Proteomes" id="UP001313282"/>
    </source>
</evidence>
<dbReference type="AlphaFoldDB" id="A0AAN8R7X1"/>
<evidence type="ECO:0000259" key="2">
    <source>
        <dbReference type="Pfam" id="PF03372"/>
    </source>
</evidence>
<dbReference type="GO" id="GO:0003824">
    <property type="term" value="F:catalytic activity"/>
    <property type="evidence" value="ECO:0007669"/>
    <property type="project" value="InterPro"/>
</dbReference>
<feature type="chain" id="PRO_5043030443" description="Endonuclease/exonuclease/phosphatase domain-containing protein" evidence="1">
    <location>
        <begin position="25"/>
        <end position="510"/>
    </location>
</feature>
<gene>
    <name evidence="3" type="ORF">TWF718_003440</name>
</gene>
<dbReference type="Gene3D" id="3.60.10.10">
    <property type="entry name" value="Endonuclease/exonuclease/phosphatase"/>
    <property type="match status" value="1"/>
</dbReference>
<dbReference type="InterPro" id="IPR005135">
    <property type="entry name" value="Endo/exonuclease/phosphatase"/>
</dbReference>
<dbReference type="SUPFAM" id="SSF56219">
    <property type="entry name" value="DNase I-like"/>
    <property type="match status" value="1"/>
</dbReference>
<name>A0AAN8R7X1_9PEZI</name>
<dbReference type="EMBL" id="JAVHNR010000012">
    <property type="protein sequence ID" value="KAK6330013.1"/>
    <property type="molecule type" value="Genomic_DNA"/>
</dbReference>
<evidence type="ECO:0000256" key="1">
    <source>
        <dbReference type="SAM" id="SignalP"/>
    </source>
</evidence>
<dbReference type="PANTHER" id="PTHR41349:SF1">
    <property type="entry name" value="PROTEIN CBG08683"/>
    <property type="match status" value="1"/>
</dbReference>
<comment type="caution">
    <text evidence="3">The sequence shown here is derived from an EMBL/GenBank/DDBJ whole genome shotgun (WGS) entry which is preliminary data.</text>
</comment>
<protein>
    <recommendedName>
        <fullName evidence="2">Endonuclease/exonuclease/phosphatase domain-containing protein</fullName>
    </recommendedName>
</protein>
<dbReference type="Proteomes" id="UP001313282">
    <property type="component" value="Unassembled WGS sequence"/>
</dbReference>